<dbReference type="SUPFAM" id="SSF52540">
    <property type="entry name" value="P-loop containing nucleoside triphosphate hydrolases"/>
    <property type="match status" value="1"/>
</dbReference>
<dbReference type="InterPro" id="IPR050625">
    <property type="entry name" value="ParA/MinD_ATPase"/>
</dbReference>
<dbReference type="GO" id="GO:0005524">
    <property type="term" value="F:ATP binding"/>
    <property type="evidence" value="ECO:0007669"/>
    <property type="project" value="UniProtKB-KW"/>
</dbReference>
<proteinExistence type="predicted"/>
<dbReference type="PANTHER" id="PTHR43384">
    <property type="entry name" value="SEPTUM SITE-DETERMINING PROTEIN MIND HOMOLOG, CHLOROPLASTIC-RELATED"/>
    <property type="match status" value="1"/>
</dbReference>
<feature type="domain" description="CobQ/CobB/MinD/ParA nucleotide binding" evidence="3">
    <location>
        <begin position="5"/>
        <end position="215"/>
    </location>
</feature>
<organism evidence="4">
    <name type="scientific">bioreactor metagenome</name>
    <dbReference type="NCBI Taxonomy" id="1076179"/>
    <lineage>
        <taxon>unclassified sequences</taxon>
        <taxon>metagenomes</taxon>
        <taxon>ecological metagenomes</taxon>
    </lineage>
</organism>
<evidence type="ECO:0000313" key="4">
    <source>
        <dbReference type="EMBL" id="MPM37697.1"/>
    </source>
</evidence>
<dbReference type="PANTHER" id="PTHR43384:SF6">
    <property type="entry name" value="SEPTUM SITE-DETERMINING PROTEIN MIND HOMOLOG, CHLOROPLASTIC"/>
    <property type="match status" value="1"/>
</dbReference>
<evidence type="ECO:0000259" key="3">
    <source>
        <dbReference type="Pfam" id="PF01656"/>
    </source>
</evidence>
<evidence type="ECO:0000256" key="2">
    <source>
        <dbReference type="ARBA" id="ARBA00022840"/>
    </source>
</evidence>
<dbReference type="GO" id="GO:0016887">
    <property type="term" value="F:ATP hydrolysis activity"/>
    <property type="evidence" value="ECO:0007669"/>
    <property type="project" value="TreeGrafter"/>
</dbReference>
<evidence type="ECO:0000256" key="1">
    <source>
        <dbReference type="ARBA" id="ARBA00022741"/>
    </source>
</evidence>
<name>A0A644ZAK0_9ZZZZ</name>
<dbReference type="GO" id="GO:0009898">
    <property type="term" value="C:cytoplasmic side of plasma membrane"/>
    <property type="evidence" value="ECO:0007669"/>
    <property type="project" value="TreeGrafter"/>
</dbReference>
<accession>A0A644ZAK0</accession>
<gene>
    <name evidence="4" type="primary">minD_7</name>
    <name evidence="4" type="ORF">SDC9_84316</name>
</gene>
<dbReference type="InterPro" id="IPR027417">
    <property type="entry name" value="P-loop_NTPase"/>
</dbReference>
<dbReference type="GO" id="GO:0005829">
    <property type="term" value="C:cytosol"/>
    <property type="evidence" value="ECO:0007669"/>
    <property type="project" value="TreeGrafter"/>
</dbReference>
<keyword evidence="2" id="KW-0067">ATP-binding</keyword>
<sequence>MGKLIAVVSGKGGVGKTTVSGGLACALSGMDRSVLLLDGDFELGNIDLTLGISPPVQGLIDVLSGWTDACSAAVRPWGNRSLWFMELSVSPLAEEPAQLAGLPGLLTSMAADYDYVIVDCPAGVGPYFKGVVSAADMAVIVTTPDRTAVRDAERVATLLPGTCTPRLVVNRVRPMHILYGASPDIDAIIDRVGAQLLGVLPEDDRVTPLQNAGIPVVSDRRSQAGRALADTAKRILGRRVPLPEFW</sequence>
<protein>
    <submittedName>
        <fullName evidence="4">Septum site-determining protein MinD</fullName>
    </submittedName>
</protein>
<dbReference type="EMBL" id="VSSQ01008037">
    <property type="protein sequence ID" value="MPM37697.1"/>
    <property type="molecule type" value="Genomic_DNA"/>
</dbReference>
<dbReference type="Pfam" id="PF01656">
    <property type="entry name" value="CbiA"/>
    <property type="match status" value="1"/>
</dbReference>
<comment type="caution">
    <text evidence="4">The sequence shown here is derived from an EMBL/GenBank/DDBJ whole genome shotgun (WGS) entry which is preliminary data.</text>
</comment>
<dbReference type="AlphaFoldDB" id="A0A644ZAK0"/>
<reference evidence="4" key="1">
    <citation type="submission" date="2019-08" db="EMBL/GenBank/DDBJ databases">
        <authorList>
            <person name="Kucharzyk K."/>
            <person name="Murdoch R.W."/>
            <person name="Higgins S."/>
            <person name="Loffler F."/>
        </authorList>
    </citation>
    <scope>NUCLEOTIDE SEQUENCE</scope>
</reference>
<dbReference type="InterPro" id="IPR002586">
    <property type="entry name" value="CobQ/CobB/MinD/ParA_Nub-bd_dom"/>
</dbReference>
<keyword evidence="1" id="KW-0547">Nucleotide-binding</keyword>
<dbReference type="GO" id="GO:0051782">
    <property type="term" value="P:negative regulation of cell division"/>
    <property type="evidence" value="ECO:0007669"/>
    <property type="project" value="TreeGrafter"/>
</dbReference>
<dbReference type="Gene3D" id="3.40.50.300">
    <property type="entry name" value="P-loop containing nucleotide triphosphate hydrolases"/>
    <property type="match status" value="1"/>
</dbReference>